<dbReference type="RefSeq" id="XP_035824487.1">
    <property type="nucleotide sequence ID" value="XM_035968594.1"/>
</dbReference>
<dbReference type="Proteomes" id="UP000694888">
    <property type="component" value="Unplaced"/>
</dbReference>
<accession>A0ABM1VPZ5</accession>
<evidence type="ECO:0000313" key="2">
    <source>
        <dbReference type="RefSeq" id="XP_035824487.1"/>
    </source>
</evidence>
<gene>
    <name evidence="2" type="primary">LOC118477350</name>
</gene>
<sequence>MKAAWAFPMWAFFCAMCLENIFLSAGPFFFTIRCQLPLISFCSHFFLETIYSVLGRYLVVPNATRWNYSFDAMDCLRKVMKPFSFALDLLQGEKETTLEHLLPTLVALKLKMTSLLDSAGRCRTFCLELLAGLDKQFGPMFDDKTCILAAVVHPKFKLSFLQNDSKGESQAAVHRRTLQI</sequence>
<dbReference type="GeneID" id="118477350"/>
<evidence type="ECO:0000313" key="1">
    <source>
        <dbReference type="Proteomes" id="UP000694888"/>
    </source>
</evidence>
<organism evidence="1 2">
    <name type="scientific">Aplysia californica</name>
    <name type="common">California sea hare</name>
    <dbReference type="NCBI Taxonomy" id="6500"/>
    <lineage>
        <taxon>Eukaryota</taxon>
        <taxon>Metazoa</taxon>
        <taxon>Spiralia</taxon>
        <taxon>Lophotrochozoa</taxon>
        <taxon>Mollusca</taxon>
        <taxon>Gastropoda</taxon>
        <taxon>Heterobranchia</taxon>
        <taxon>Euthyneura</taxon>
        <taxon>Tectipleura</taxon>
        <taxon>Aplysiida</taxon>
        <taxon>Aplysioidea</taxon>
        <taxon>Aplysiidae</taxon>
        <taxon>Aplysia</taxon>
    </lineage>
</organism>
<dbReference type="SUPFAM" id="SSF53098">
    <property type="entry name" value="Ribonuclease H-like"/>
    <property type="match status" value="1"/>
</dbReference>
<reference evidence="2" key="1">
    <citation type="submission" date="2025-08" db="UniProtKB">
        <authorList>
            <consortium name="RefSeq"/>
        </authorList>
    </citation>
    <scope>IDENTIFICATION</scope>
</reference>
<keyword evidence="1" id="KW-1185">Reference proteome</keyword>
<dbReference type="InterPro" id="IPR012337">
    <property type="entry name" value="RNaseH-like_sf"/>
</dbReference>
<proteinExistence type="predicted"/>
<name>A0ABM1VPZ5_APLCA</name>
<protein>
    <submittedName>
        <fullName evidence="2">Uncharacterized protein LOC118477350 isoform X1</fullName>
    </submittedName>
</protein>